<feature type="transmembrane region" description="Helical" evidence="7">
    <location>
        <begin position="74"/>
        <end position="91"/>
    </location>
</feature>
<dbReference type="SUPFAM" id="SSF103473">
    <property type="entry name" value="MFS general substrate transporter"/>
    <property type="match status" value="1"/>
</dbReference>
<feature type="transmembrane region" description="Helical" evidence="7">
    <location>
        <begin position="240"/>
        <end position="259"/>
    </location>
</feature>
<dbReference type="InterPro" id="IPR020846">
    <property type="entry name" value="MFS_dom"/>
</dbReference>
<evidence type="ECO:0000256" key="5">
    <source>
        <dbReference type="ARBA" id="ARBA00022989"/>
    </source>
</evidence>
<sequence>MSKQQKMLTLNLFLLTFVLGTSEFVIVGLLAEVSADLHISISAAGALVSAFALSFAIGTPILTAMFSQFNKYPLMLSLIGAFIAGNIITALSDSYALLLVSRIITAVVTGVLIALAMAVGSESVSAEKRGAVISIIFMGFTIASVIGVPLGTYIGQWGGWQLAFWFTSLLGIISLFASSATIPRGLKGTRSSLKKQIGLLTNSRIVIAFFIPALSIGATYTVYTYLTPLMQEVLFVPDQYISLVFLLYGVVSVFSTLIGGKLANRDGIRKLRYVFLIQALILASLYVTSNSIVAGLISISFLALIVYVMNSTMQLYFIDLADKHYPAAKDLASSLTPVSVNVGIALGSALGGIVTTHREIIDISWFGGIVAIAASLLTFISYSLDRKQSIYGKRGSIRNACNDSGV</sequence>
<dbReference type="Pfam" id="PF07690">
    <property type="entry name" value="MFS_1"/>
    <property type="match status" value="1"/>
</dbReference>
<keyword evidence="4 7" id="KW-0812">Transmembrane</keyword>
<keyword evidence="2" id="KW-0813">Transport</keyword>
<feature type="transmembrane region" description="Helical" evidence="7">
    <location>
        <begin position="271"/>
        <end position="287"/>
    </location>
</feature>
<comment type="caution">
    <text evidence="9">The sequence shown here is derived from an EMBL/GenBank/DDBJ whole genome shotgun (WGS) entry which is preliminary data.</text>
</comment>
<dbReference type="AlphaFoldDB" id="A0A559IXK2"/>
<evidence type="ECO:0000313" key="9">
    <source>
        <dbReference type="EMBL" id="TVX92365.1"/>
    </source>
</evidence>
<feature type="domain" description="Major facilitator superfamily (MFS) profile" evidence="8">
    <location>
        <begin position="8"/>
        <end position="386"/>
    </location>
</feature>
<name>A0A559IXK2_9BACL</name>
<feature type="transmembrane region" description="Helical" evidence="7">
    <location>
        <begin position="162"/>
        <end position="182"/>
    </location>
</feature>
<dbReference type="GO" id="GO:0005886">
    <property type="term" value="C:plasma membrane"/>
    <property type="evidence" value="ECO:0007669"/>
    <property type="project" value="UniProtKB-SubCell"/>
</dbReference>
<dbReference type="GO" id="GO:0022857">
    <property type="term" value="F:transmembrane transporter activity"/>
    <property type="evidence" value="ECO:0007669"/>
    <property type="project" value="InterPro"/>
</dbReference>
<dbReference type="Proteomes" id="UP000318102">
    <property type="component" value="Unassembled WGS sequence"/>
</dbReference>
<dbReference type="EMBL" id="VNJK01000001">
    <property type="protein sequence ID" value="TVX92365.1"/>
    <property type="molecule type" value="Genomic_DNA"/>
</dbReference>
<dbReference type="PROSITE" id="PS50850">
    <property type="entry name" value="MFS"/>
    <property type="match status" value="1"/>
</dbReference>
<keyword evidence="5 7" id="KW-1133">Transmembrane helix</keyword>
<evidence type="ECO:0000256" key="7">
    <source>
        <dbReference type="SAM" id="Phobius"/>
    </source>
</evidence>
<feature type="transmembrane region" description="Helical" evidence="7">
    <location>
        <begin position="97"/>
        <end position="119"/>
    </location>
</feature>
<proteinExistence type="predicted"/>
<evidence type="ECO:0000256" key="6">
    <source>
        <dbReference type="ARBA" id="ARBA00023136"/>
    </source>
</evidence>
<protein>
    <submittedName>
        <fullName evidence="9">MFS transporter</fullName>
    </submittedName>
</protein>
<gene>
    <name evidence="9" type="ORF">FPZ44_04390</name>
</gene>
<reference evidence="9 10" key="1">
    <citation type="submission" date="2019-07" db="EMBL/GenBank/DDBJ databases">
        <authorList>
            <person name="Kim J."/>
        </authorList>
    </citation>
    <scope>NUCLEOTIDE SEQUENCE [LARGE SCALE GENOMIC DNA]</scope>
    <source>
        <strain evidence="9 10">N4</strain>
    </source>
</reference>
<feature type="transmembrane region" description="Helical" evidence="7">
    <location>
        <begin position="203"/>
        <end position="220"/>
    </location>
</feature>
<evidence type="ECO:0000256" key="1">
    <source>
        <dbReference type="ARBA" id="ARBA00004651"/>
    </source>
</evidence>
<feature type="transmembrane region" description="Helical" evidence="7">
    <location>
        <begin position="363"/>
        <end position="384"/>
    </location>
</feature>
<dbReference type="InterPro" id="IPR011701">
    <property type="entry name" value="MFS"/>
</dbReference>
<keyword evidence="3" id="KW-1003">Cell membrane</keyword>
<evidence type="ECO:0000313" key="10">
    <source>
        <dbReference type="Proteomes" id="UP000318102"/>
    </source>
</evidence>
<evidence type="ECO:0000256" key="4">
    <source>
        <dbReference type="ARBA" id="ARBA00022692"/>
    </source>
</evidence>
<dbReference type="Gene3D" id="1.20.1250.20">
    <property type="entry name" value="MFS general substrate transporter like domains"/>
    <property type="match status" value="2"/>
</dbReference>
<feature type="transmembrane region" description="Helical" evidence="7">
    <location>
        <begin position="293"/>
        <end position="317"/>
    </location>
</feature>
<keyword evidence="6 7" id="KW-0472">Membrane</keyword>
<dbReference type="PANTHER" id="PTHR43124">
    <property type="entry name" value="PURINE EFFLUX PUMP PBUE"/>
    <property type="match status" value="1"/>
</dbReference>
<feature type="transmembrane region" description="Helical" evidence="7">
    <location>
        <begin position="12"/>
        <end position="31"/>
    </location>
</feature>
<dbReference type="CDD" id="cd17324">
    <property type="entry name" value="MFS_NepI_like"/>
    <property type="match status" value="1"/>
</dbReference>
<keyword evidence="10" id="KW-1185">Reference proteome</keyword>
<dbReference type="OrthoDB" id="9788453at2"/>
<evidence type="ECO:0000256" key="2">
    <source>
        <dbReference type="ARBA" id="ARBA00022448"/>
    </source>
</evidence>
<evidence type="ECO:0000259" key="8">
    <source>
        <dbReference type="PROSITE" id="PS50850"/>
    </source>
</evidence>
<feature type="transmembrane region" description="Helical" evidence="7">
    <location>
        <begin position="37"/>
        <end position="62"/>
    </location>
</feature>
<comment type="subcellular location">
    <subcellularLocation>
        <location evidence="1">Cell membrane</location>
        <topology evidence="1">Multi-pass membrane protein</topology>
    </subcellularLocation>
</comment>
<dbReference type="InterPro" id="IPR036259">
    <property type="entry name" value="MFS_trans_sf"/>
</dbReference>
<feature type="transmembrane region" description="Helical" evidence="7">
    <location>
        <begin position="338"/>
        <end position="357"/>
    </location>
</feature>
<evidence type="ECO:0000256" key="3">
    <source>
        <dbReference type="ARBA" id="ARBA00022475"/>
    </source>
</evidence>
<dbReference type="PANTHER" id="PTHR43124:SF8">
    <property type="entry name" value="INNER MEMBRANE TRANSPORT PROTEIN YDHP"/>
    <property type="match status" value="1"/>
</dbReference>
<dbReference type="InterPro" id="IPR050189">
    <property type="entry name" value="MFS_Efflux_Transporters"/>
</dbReference>
<dbReference type="RefSeq" id="WP_144987762.1">
    <property type="nucleotide sequence ID" value="NZ_VNJK01000001.1"/>
</dbReference>
<organism evidence="9 10">
    <name type="scientific">Paenibacillus agilis</name>
    <dbReference type="NCBI Taxonomy" id="3020863"/>
    <lineage>
        <taxon>Bacteria</taxon>
        <taxon>Bacillati</taxon>
        <taxon>Bacillota</taxon>
        <taxon>Bacilli</taxon>
        <taxon>Bacillales</taxon>
        <taxon>Paenibacillaceae</taxon>
        <taxon>Paenibacillus</taxon>
    </lineage>
</organism>
<accession>A0A559IXK2</accession>
<feature type="transmembrane region" description="Helical" evidence="7">
    <location>
        <begin position="131"/>
        <end position="150"/>
    </location>
</feature>